<dbReference type="Pfam" id="PF00905">
    <property type="entry name" value="Transpeptidase"/>
    <property type="match status" value="1"/>
</dbReference>
<protein>
    <recommendedName>
        <fullName evidence="16">Peptidoglycan D,D-transpeptidase FtsI</fullName>
        <ecNumber evidence="16">3.4.16.4</ecNumber>
    </recommendedName>
    <alternativeName>
        <fullName evidence="16">Penicillin-binding protein 3</fullName>
        <shortName evidence="16">PBP-3</shortName>
    </alternativeName>
</protein>
<comment type="subcellular location">
    <subcellularLocation>
        <location evidence="16">Cell inner membrane</location>
        <topology evidence="16">Single-pass membrane protein</topology>
    </subcellularLocation>
    <subcellularLocation>
        <location evidence="1">Membrane</location>
    </subcellularLocation>
</comment>
<dbReference type="Gene3D" id="3.90.1310.10">
    <property type="entry name" value="Penicillin-binding protein 2a (Domain 2)"/>
    <property type="match status" value="1"/>
</dbReference>
<evidence type="ECO:0000256" key="12">
    <source>
        <dbReference type="ARBA" id="ARBA00023136"/>
    </source>
</evidence>
<feature type="transmembrane region" description="Helical" evidence="16">
    <location>
        <begin position="12"/>
        <end position="29"/>
    </location>
</feature>
<evidence type="ECO:0000256" key="11">
    <source>
        <dbReference type="ARBA" id="ARBA00022989"/>
    </source>
</evidence>
<keyword evidence="20" id="KW-1185">Reference proteome</keyword>
<keyword evidence="11 16" id="KW-1133">Transmembrane helix</keyword>
<dbReference type="GO" id="GO:0008955">
    <property type="term" value="F:peptidoglycan glycosyltransferase activity"/>
    <property type="evidence" value="ECO:0007669"/>
    <property type="project" value="InterPro"/>
</dbReference>
<gene>
    <name evidence="16 19" type="primary">ftsI</name>
    <name evidence="19" type="ORF">Llan_0340</name>
</gene>
<dbReference type="OrthoDB" id="9766847at2"/>
<keyword evidence="6 16" id="KW-0645">Protease</keyword>
<evidence type="ECO:0000256" key="9">
    <source>
        <dbReference type="ARBA" id="ARBA00022960"/>
    </source>
</evidence>
<dbReference type="eggNOG" id="COG0768">
    <property type="taxonomic scope" value="Bacteria"/>
</dbReference>
<dbReference type="InterPro" id="IPR012338">
    <property type="entry name" value="Beta-lactam/transpept-like"/>
</dbReference>
<feature type="domain" description="Penicillin-binding protein transpeptidase" evidence="17">
    <location>
        <begin position="242"/>
        <end position="538"/>
    </location>
</feature>
<keyword evidence="15 16" id="KW-0961">Cell wall biogenesis/degradation</keyword>
<keyword evidence="8 16" id="KW-0378">Hydrolase</keyword>
<sequence length="554" mass="60647">MKHRRHQARLMVVSCFFLVLLVALLWRMLDLTVLHRQFLQGQGDARSVRIVDIPAYRGMITDRQGTPLAVSTPVQSVWVNPKIFAPDAQQLAELSSLLKISPKILLSQVKKAVGREFLYLSRQLTPMLAKKIAQLQIPGLNFQQEFKRYYPAGDSTAQLLGFTNIDDIGIEGLELAYQDWLMGINGKKRVLKDRMGQIIEELGVVREPRPGHELVLSIDSRIQYLAYHELQNTLEKFAAKSGSVVVVDTTNGEILAAANAPSFNPNARGRYTHDSYRNKAITDMFEPGSVIKPFSIASALGSGLFKPDTIIDTRPSWMIVHGHTVRDIRNYGVLDVTGVLQHSSNVGITKMILQSPPEQLIGLLQRSGFGQRTESGYPGESEGAIVDVKDANPFVLATIGFGYGLSVTALQLAKAYLIFANHGRALPVTLIHNQPTTLGAQVLDEKTANQVLLMMEAVLGNEGTGKQARVPGYRVAGKTGTARIAGKNGYEANRHIASFAGIAPVSNPRLVVVVVIHEPTRNSYYGAAVAAPLFAQVMSGALRILEVPPDKTTM</sequence>
<dbReference type="SUPFAM" id="SSF56601">
    <property type="entry name" value="beta-lactamase/transpeptidase-like"/>
    <property type="match status" value="1"/>
</dbReference>
<dbReference type="GO" id="GO:0071555">
    <property type="term" value="P:cell wall organization"/>
    <property type="evidence" value="ECO:0007669"/>
    <property type="project" value="UniProtKB-KW"/>
</dbReference>
<comment type="pathway">
    <text evidence="16">Cell wall biogenesis; peptidoglycan biosynthesis.</text>
</comment>
<keyword evidence="7 16" id="KW-0812">Transmembrane</keyword>
<keyword evidence="5 16" id="KW-0121">Carboxypeptidase</keyword>
<dbReference type="EMBL" id="LNYI01000008">
    <property type="protein sequence ID" value="KTD24778.1"/>
    <property type="molecule type" value="Genomic_DNA"/>
</dbReference>
<dbReference type="UniPathway" id="UPA00219"/>
<evidence type="ECO:0000256" key="7">
    <source>
        <dbReference type="ARBA" id="ARBA00022692"/>
    </source>
</evidence>
<name>A0A0W0VXL6_9GAMM</name>
<dbReference type="GO" id="GO:0008360">
    <property type="term" value="P:regulation of cell shape"/>
    <property type="evidence" value="ECO:0007669"/>
    <property type="project" value="UniProtKB-KW"/>
</dbReference>
<dbReference type="PANTHER" id="PTHR30627:SF1">
    <property type="entry name" value="PEPTIDOGLYCAN D,D-TRANSPEPTIDASE FTSI"/>
    <property type="match status" value="1"/>
</dbReference>
<dbReference type="GO" id="GO:0008658">
    <property type="term" value="F:penicillin binding"/>
    <property type="evidence" value="ECO:0007669"/>
    <property type="project" value="InterPro"/>
</dbReference>
<evidence type="ECO:0000256" key="1">
    <source>
        <dbReference type="ARBA" id="ARBA00004370"/>
    </source>
</evidence>
<feature type="active site" description="Acyl-ester intermediate" evidence="16">
    <location>
        <position position="289"/>
    </location>
</feature>
<keyword evidence="2 16" id="KW-1003">Cell membrane</keyword>
<dbReference type="InterPro" id="IPR050515">
    <property type="entry name" value="Beta-lactam/transpept"/>
</dbReference>
<evidence type="ECO:0000256" key="4">
    <source>
        <dbReference type="ARBA" id="ARBA00022618"/>
    </source>
</evidence>
<proteinExistence type="inferred from homology"/>
<dbReference type="Gene3D" id="3.40.710.10">
    <property type="entry name" value="DD-peptidase/beta-lactamase superfamily"/>
    <property type="match status" value="1"/>
</dbReference>
<comment type="similarity">
    <text evidence="16">Belongs to the transpeptidase family. FtsI subfamily.</text>
</comment>
<dbReference type="PATRIC" id="fig|45067.4.peg.360"/>
<evidence type="ECO:0000259" key="18">
    <source>
        <dbReference type="Pfam" id="PF03717"/>
    </source>
</evidence>
<comment type="catalytic activity">
    <reaction evidence="16">
        <text>Preferential cleavage: (Ac)2-L-Lys-D-Ala-|-D-Ala. Also transpeptidation of peptidyl-alanyl moieties that are N-acyl substituents of D-alanine.</text>
        <dbReference type="EC" id="3.4.16.4"/>
    </reaction>
</comment>
<keyword evidence="9 16" id="KW-0133">Cell shape</keyword>
<dbReference type="RefSeq" id="WP_028372889.1">
    <property type="nucleotide sequence ID" value="NZ_CAAAJD010000008.1"/>
</dbReference>
<dbReference type="Pfam" id="PF03717">
    <property type="entry name" value="PBP_dimer"/>
    <property type="match status" value="1"/>
</dbReference>
<keyword evidence="14 16" id="KW-0131">Cell cycle</keyword>
<evidence type="ECO:0000313" key="19">
    <source>
        <dbReference type="EMBL" id="KTD24778.1"/>
    </source>
</evidence>
<dbReference type="GO" id="GO:0043093">
    <property type="term" value="P:FtsZ-dependent cytokinesis"/>
    <property type="evidence" value="ECO:0007669"/>
    <property type="project" value="UniProtKB-UniRule"/>
</dbReference>
<evidence type="ECO:0000259" key="17">
    <source>
        <dbReference type="Pfam" id="PF00905"/>
    </source>
</evidence>
<dbReference type="Gene3D" id="3.30.450.330">
    <property type="match status" value="1"/>
</dbReference>
<evidence type="ECO:0000256" key="3">
    <source>
        <dbReference type="ARBA" id="ARBA00022519"/>
    </source>
</evidence>
<evidence type="ECO:0000256" key="13">
    <source>
        <dbReference type="ARBA" id="ARBA00023210"/>
    </source>
</evidence>
<evidence type="ECO:0000313" key="20">
    <source>
        <dbReference type="Proteomes" id="UP000054869"/>
    </source>
</evidence>
<evidence type="ECO:0000256" key="16">
    <source>
        <dbReference type="HAMAP-Rule" id="MF_02080"/>
    </source>
</evidence>
<dbReference type="EC" id="3.4.16.4" evidence="16"/>
<keyword evidence="13 16" id="KW-0717">Septation</keyword>
<keyword evidence="10 16" id="KW-0573">Peptidoglycan synthesis</keyword>
<organism evidence="19 20">
    <name type="scientific">Legionella lansingensis</name>
    <dbReference type="NCBI Taxonomy" id="45067"/>
    <lineage>
        <taxon>Bacteria</taxon>
        <taxon>Pseudomonadati</taxon>
        <taxon>Pseudomonadota</taxon>
        <taxon>Gammaproteobacteria</taxon>
        <taxon>Legionellales</taxon>
        <taxon>Legionellaceae</taxon>
        <taxon>Legionella</taxon>
    </lineage>
</organism>
<evidence type="ECO:0000256" key="15">
    <source>
        <dbReference type="ARBA" id="ARBA00023316"/>
    </source>
</evidence>
<reference evidence="19 20" key="1">
    <citation type="submission" date="2015-11" db="EMBL/GenBank/DDBJ databases">
        <title>Genomic analysis of 38 Legionella species identifies large and diverse effector repertoires.</title>
        <authorList>
            <person name="Burstein D."/>
            <person name="Amaro F."/>
            <person name="Zusman T."/>
            <person name="Lifshitz Z."/>
            <person name="Cohen O."/>
            <person name="Gilbert J.A."/>
            <person name="Pupko T."/>
            <person name="Shuman H.A."/>
            <person name="Segal G."/>
        </authorList>
    </citation>
    <scope>NUCLEOTIDE SEQUENCE [LARGE SCALE GENOMIC DNA]</scope>
    <source>
        <strain evidence="19 20">ATCC 49751</strain>
    </source>
</reference>
<dbReference type="GO" id="GO:0005886">
    <property type="term" value="C:plasma membrane"/>
    <property type="evidence" value="ECO:0007669"/>
    <property type="project" value="UniProtKB-SubCell"/>
</dbReference>
<evidence type="ECO:0000256" key="5">
    <source>
        <dbReference type="ARBA" id="ARBA00022645"/>
    </source>
</evidence>
<dbReference type="GO" id="GO:0000917">
    <property type="term" value="P:division septum assembly"/>
    <property type="evidence" value="ECO:0007669"/>
    <property type="project" value="UniProtKB-KW"/>
</dbReference>
<dbReference type="GO" id="GO:0009002">
    <property type="term" value="F:serine-type D-Ala-D-Ala carboxypeptidase activity"/>
    <property type="evidence" value="ECO:0007669"/>
    <property type="project" value="UniProtKB-UniRule"/>
</dbReference>
<dbReference type="AlphaFoldDB" id="A0A0W0VXL6"/>
<dbReference type="InterPro" id="IPR037532">
    <property type="entry name" value="FtsI_transpept"/>
</dbReference>
<dbReference type="STRING" id="45067.Llan_0340"/>
<comment type="caution">
    <text evidence="19">The sequence shown here is derived from an EMBL/GenBank/DDBJ whole genome shotgun (WGS) entry which is preliminary data.</text>
</comment>
<dbReference type="Proteomes" id="UP000054869">
    <property type="component" value="Unassembled WGS sequence"/>
</dbReference>
<dbReference type="PANTHER" id="PTHR30627">
    <property type="entry name" value="PEPTIDOGLYCAN D,D-TRANSPEPTIDASE"/>
    <property type="match status" value="1"/>
</dbReference>
<dbReference type="GO" id="GO:0006508">
    <property type="term" value="P:proteolysis"/>
    <property type="evidence" value="ECO:0007669"/>
    <property type="project" value="UniProtKB-KW"/>
</dbReference>
<keyword evidence="3 16" id="KW-0997">Cell inner membrane</keyword>
<feature type="domain" description="Penicillin-binding protein dimerisation" evidence="18">
    <location>
        <begin position="53"/>
        <end position="202"/>
    </location>
</feature>
<dbReference type="InterPro" id="IPR036138">
    <property type="entry name" value="PBP_dimer_sf"/>
</dbReference>
<evidence type="ECO:0000256" key="2">
    <source>
        <dbReference type="ARBA" id="ARBA00022475"/>
    </source>
</evidence>
<evidence type="ECO:0000256" key="10">
    <source>
        <dbReference type="ARBA" id="ARBA00022984"/>
    </source>
</evidence>
<accession>A0A0W0VXL6</accession>
<dbReference type="InterPro" id="IPR005311">
    <property type="entry name" value="PBP_dimer"/>
</dbReference>
<comment type="function">
    <text evidence="16">Catalyzes cross-linking of the peptidoglycan cell wall at the division septum.</text>
</comment>
<dbReference type="SUPFAM" id="SSF56519">
    <property type="entry name" value="Penicillin binding protein dimerisation domain"/>
    <property type="match status" value="1"/>
</dbReference>
<keyword evidence="4 16" id="KW-0132">Cell division</keyword>
<dbReference type="GO" id="GO:0009252">
    <property type="term" value="P:peptidoglycan biosynthetic process"/>
    <property type="evidence" value="ECO:0007669"/>
    <property type="project" value="UniProtKB-UniRule"/>
</dbReference>
<evidence type="ECO:0000256" key="8">
    <source>
        <dbReference type="ARBA" id="ARBA00022801"/>
    </source>
</evidence>
<dbReference type="HAMAP" id="MF_02080">
    <property type="entry name" value="FtsI_transpept"/>
    <property type="match status" value="1"/>
</dbReference>
<evidence type="ECO:0000256" key="6">
    <source>
        <dbReference type="ARBA" id="ARBA00022670"/>
    </source>
</evidence>
<dbReference type="InterPro" id="IPR001460">
    <property type="entry name" value="PCN-bd_Tpept"/>
</dbReference>
<evidence type="ECO:0000256" key="14">
    <source>
        <dbReference type="ARBA" id="ARBA00023306"/>
    </source>
</evidence>
<keyword evidence="12 16" id="KW-0472">Membrane</keyword>